<dbReference type="EMBL" id="CAJNOG010000172">
    <property type="protein sequence ID" value="CAF1038316.1"/>
    <property type="molecule type" value="Genomic_DNA"/>
</dbReference>
<dbReference type="EMBL" id="CAJOAZ010000980">
    <property type="protein sequence ID" value="CAF3744694.1"/>
    <property type="molecule type" value="Genomic_DNA"/>
</dbReference>
<dbReference type="Pfam" id="PF01535">
    <property type="entry name" value="PPR"/>
    <property type="match status" value="2"/>
</dbReference>
<keyword evidence="1" id="KW-0472">Membrane</keyword>
<dbReference type="PANTHER" id="PTHR47926">
    <property type="entry name" value="PENTATRICOPEPTIDE REPEAT-CONTAINING PROTEIN"/>
    <property type="match status" value="1"/>
</dbReference>
<protein>
    <submittedName>
        <fullName evidence="3">Uncharacterized protein</fullName>
    </submittedName>
</protein>
<evidence type="ECO:0000313" key="2">
    <source>
        <dbReference type="EMBL" id="CAF1038316.1"/>
    </source>
</evidence>
<organism evidence="3 4">
    <name type="scientific">Adineta steineri</name>
    <dbReference type="NCBI Taxonomy" id="433720"/>
    <lineage>
        <taxon>Eukaryota</taxon>
        <taxon>Metazoa</taxon>
        <taxon>Spiralia</taxon>
        <taxon>Gnathifera</taxon>
        <taxon>Rotifera</taxon>
        <taxon>Eurotatoria</taxon>
        <taxon>Bdelloidea</taxon>
        <taxon>Adinetida</taxon>
        <taxon>Adinetidae</taxon>
        <taxon>Adineta</taxon>
    </lineage>
</organism>
<dbReference type="GO" id="GO:0009451">
    <property type="term" value="P:RNA modification"/>
    <property type="evidence" value="ECO:0007669"/>
    <property type="project" value="InterPro"/>
</dbReference>
<evidence type="ECO:0000313" key="3">
    <source>
        <dbReference type="EMBL" id="CAF3744694.1"/>
    </source>
</evidence>
<evidence type="ECO:0000313" key="4">
    <source>
        <dbReference type="Proteomes" id="UP000663844"/>
    </source>
</evidence>
<feature type="transmembrane region" description="Helical" evidence="1">
    <location>
        <begin position="75"/>
        <end position="100"/>
    </location>
</feature>
<gene>
    <name evidence="2" type="ORF">JYZ213_LOCUS17992</name>
    <name evidence="3" type="ORF">OXD698_LOCUS15098</name>
</gene>
<name>A0A818Y386_9BILA</name>
<dbReference type="Proteomes" id="UP000663844">
    <property type="component" value="Unassembled WGS sequence"/>
</dbReference>
<dbReference type="GO" id="GO:0003723">
    <property type="term" value="F:RNA binding"/>
    <property type="evidence" value="ECO:0007669"/>
    <property type="project" value="InterPro"/>
</dbReference>
<evidence type="ECO:0000256" key="1">
    <source>
        <dbReference type="SAM" id="Phobius"/>
    </source>
</evidence>
<dbReference type="AlphaFoldDB" id="A0A818Y386"/>
<accession>A0A818Y386</accession>
<dbReference type="InterPro" id="IPR046960">
    <property type="entry name" value="PPR_At4g14850-like_plant"/>
</dbReference>
<dbReference type="InterPro" id="IPR011990">
    <property type="entry name" value="TPR-like_helical_dom_sf"/>
</dbReference>
<dbReference type="Gene3D" id="1.25.40.10">
    <property type="entry name" value="Tetratricopeptide repeat domain"/>
    <property type="match status" value="2"/>
</dbReference>
<keyword evidence="1" id="KW-0812">Transmembrane</keyword>
<dbReference type="Proteomes" id="UP000663845">
    <property type="component" value="Unassembled WGS sequence"/>
</dbReference>
<sequence length="599" mass="67524">MIQAVFNTGAGQNMNFCCPPPPICITVCCYRQQMICDPCLGPRCITEYYQTMLDNTSNMMILIKQMRSKCCSKQCLIGLGIGLLIGIIFIVAIAVPVGVITRKCGLGTVSSTPNWIGTYQMDNACDTSICCCYTNQVFFSQITSNQLQISGSVTGACSGSSSTATLTLSMPSTFQTLLIWSTETIRLQLGQDNSYISFVNTARGSCSTSGMRTSYNTGIFIKRPLIIQSDFYLSKKMKLLNDNKQFQKTLELFDQYKKNKSETFSNLQLGKTIHHLISSHIEDDSYISTSLIHLYMQCNDVPRAQSIFDKTTSKTLAMYGYIKTNQPNKAIDIFNKIKKPNEIILSYIKNNQANKTIDFFNKIPNANDVNYILLFNACAQLGSNEALNLGKCGSIDKAKEIFENVSQSNQFAYAAMINTYGLNGMGIQAIELHHQISSELINEITQIYILNACSNSGLVHEARSIFENIQEKTTKIYTTMNTKQFTIDTESDIYIYRPALIQIEFINKISTIILIEVCHLPKNENSLILWLCRAIFTYMFQIANIIYSWGDLNDELKRFAPYRFFAFSQLEKPIRITLQDKFCEWHCGLVGFNAYGGQK</sequence>
<proteinExistence type="predicted"/>
<comment type="caution">
    <text evidence="3">The sequence shown here is derived from an EMBL/GenBank/DDBJ whole genome shotgun (WGS) entry which is preliminary data.</text>
</comment>
<dbReference type="InterPro" id="IPR002885">
    <property type="entry name" value="PPR_rpt"/>
</dbReference>
<keyword evidence="1" id="KW-1133">Transmembrane helix</keyword>
<reference evidence="3" key="1">
    <citation type="submission" date="2021-02" db="EMBL/GenBank/DDBJ databases">
        <authorList>
            <person name="Nowell W R."/>
        </authorList>
    </citation>
    <scope>NUCLEOTIDE SEQUENCE</scope>
</reference>